<dbReference type="InterPro" id="IPR013087">
    <property type="entry name" value="Znf_C2H2_type"/>
</dbReference>
<feature type="compositionally biased region" description="Polar residues" evidence="2">
    <location>
        <begin position="130"/>
        <end position="139"/>
    </location>
</feature>
<dbReference type="Gene3D" id="3.30.160.60">
    <property type="entry name" value="Classic Zinc Finger"/>
    <property type="match status" value="1"/>
</dbReference>
<sequence>SQHQPIGWSDEDLNLWYRTLLNCESGGNYDGFYQDYPSYHGIEAQVADVDMNPSVYGASNFWHTGAGSSHTNQPSSEGVASIPYPAYDMDHAHQHSAPTSLHLHQGRNVHSTDPEAAKPSLPISDLNKSKAPSQSTNTAVEHVKSDKRTFACEVNQCGKLFARKDSLQRHVRMGHNKASVNLRCAKSYKSAYTFRRHMSDVHAEKECNRPFSTLRGLKQHVRCAHEDPAIYPGATYYS</sequence>
<keyword evidence="5" id="KW-1185">Reference proteome</keyword>
<organism evidence="4 5">
    <name type="scientific">Polyporus arcularius HHB13444</name>
    <dbReference type="NCBI Taxonomy" id="1314778"/>
    <lineage>
        <taxon>Eukaryota</taxon>
        <taxon>Fungi</taxon>
        <taxon>Dikarya</taxon>
        <taxon>Basidiomycota</taxon>
        <taxon>Agaricomycotina</taxon>
        <taxon>Agaricomycetes</taxon>
        <taxon>Polyporales</taxon>
        <taxon>Polyporaceae</taxon>
        <taxon>Polyporus</taxon>
    </lineage>
</organism>
<proteinExistence type="predicted"/>
<dbReference type="SMART" id="SM00355">
    <property type="entry name" value="ZnF_C2H2"/>
    <property type="match status" value="3"/>
</dbReference>
<dbReference type="InterPro" id="IPR036236">
    <property type="entry name" value="Znf_C2H2_sf"/>
</dbReference>
<keyword evidence="1" id="KW-0862">Zinc</keyword>
<evidence type="ECO:0000256" key="1">
    <source>
        <dbReference type="PROSITE-ProRule" id="PRU00042"/>
    </source>
</evidence>
<dbReference type="GO" id="GO:0008270">
    <property type="term" value="F:zinc ion binding"/>
    <property type="evidence" value="ECO:0007669"/>
    <property type="project" value="UniProtKB-KW"/>
</dbReference>
<dbReference type="Proteomes" id="UP000308197">
    <property type="component" value="Unassembled WGS sequence"/>
</dbReference>
<feature type="non-terminal residue" evidence="4">
    <location>
        <position position="1"/>
    </location>
</feature>
<dbReference type="AlphaFoldDB" id="A0A5C3NME4"/>
<evidence type="ECO:0000256" key="2">
    <source>
        <dbReference type="SAM" id="MobiDB-lite"/>
    </source>
</evidence>
<dbReference type="PROSITE" id="PS00028">
    <property type="entry name" value="ZINC_FINGER_C2H2_1"/>
    <property type="match status" value="1"/>
</dbReference>
<evidence type="ECO:0000313" key="5">
    <source>
        <dbReference type="Proteomes" id="UP000308197"/>
    </source>
</evidence>
<dbReference type="PROSITE" id="PS50157">
    <property type="entry name" value="ZINC_FINGER_C2H2_2"/>
    <property type="match status" value="1"/>
</dbReference>
<feature type="region of interest" description="Disordered" evidence="2">
    <location>
        <begin position="90"/>
        <end position="142"/>
    </location>
</feature>
<keyword evidence="1" id="KW-0863">Zinc-finger</keyword>
<gene>
    <name evidence="4" type="ORF">K466DRAFT_570870</name>
</gene>
<dbReference type="EMBL" id="ML212575">
    <property type="protein sequence ID" value="TFK78384.1"/>
    <property type="molecule type" value="Genomic_DNA"/>
</dbReference>
<accession>A0A5C3NME4</accession>
<keyword evidence="1" id="KW-0479">Metal-binding</keyword>
<dbReference type="Pfam" id="PF00096">
    <property type="entry name" value="zf-C2H2"/>
    <property type="match status" value="1"/>
</dbReference>
<reference evidence="4 5" key="1">
    <citation type="journal article" date="2019" name="Nat. Ecol. Evol.">
        <title>Megaphylogeny resolves global patterns of mushroom evolution.</title>
        <authorList>
            <person name="Varga T."/>
            <person name="Krizsan K."/>
            <person name="Foldi C."/>
            <person name="Dima B."/>
            <person name="Sanchez-Garcia M."/>
            <person name="Sanchez-Ramirez S."/>
            <person name="Szollosi G.J."/>
            <person name="Szarkandi J.G."/>
            <person name="Papp V."/>
            <person name="Albert L."/>
            <person name="Andreopoulos W."/>
            <person name="Angelini C."/>
            <person name="Antonin V."/>
            <person name="Barry K.W."/>
            <person name="Bougher N.L."/>
            <person name="Buchanan P."/>
            <person name="Buyck B."/>
            <person name="Bense V."/>
            <person name="Catcheside P."/>
            <person name="Chovatia M."/>
            <person name="Cooper J."/>
            <person name="Damon W."/>
            <person name="Desjardin D."/>
            <person name="Finy P."/>
            <person name="Geml J."/>
            <person name="Haridas S."/>
            <person name="Hughes K."/>
            <person name="Justo A."/>
            <person name="Karasinski D."/>
            <person name="Kautmanova I."/>
            <person name="Kiss B."/>
            <person name="Kocsube S."/>
            <person name="Kotiranta H."/>
            <person name="LaButti K.M."/>
            <person name="Lechner B.E."/>
            <person name="Liimatainen K."/>
            <person name="Lipzen A."/>
            <person name="Lukacs Z."/>
            <person name="Mihaltcheva S."/>
            <person name="Morgado L.N."/>
            <person name="Niskanen T."/>
            <person name="Noordeloos M.E."/>
            <person name="Ohm R.A."/>
            <person name="Ortiz-Santana B."/>
            <person name="Ovrebo C."/>
            <person name="Racz N."/>
            <person name="Riley R."/>
            <person name="Savchenko A."/>
            <person name="Shiryaev A."/>
            <person name="Soop K."/>
            <person name="Spirin V."/>
            <person name="Szebenyi C."/>
            <person name="Tomsovsky M."/>
            <person name="Tulloss R.E."/>
            <person name="Uehling J."/>
            <person name="Grigoriev I.V."/>
            <person name="Vagvolgyi C."/>
            <person name="Papp T."/>
            <person name="Martin F.M."/>
            <person name="Miettinen O."/>
            <person name="Hibbett D.S."/>
            <person name="Nagy L.G."/>
        </authorList>
    </citation>
    <scope>NUCLEOTIDE SEQUENCE [LARGE SCALE GENOMIC DNA]</scope>
    <source>
        <strain evidence="4 5">HHB13444</strain>
    </source>
</reference>
<protein>
    <recommendedName>
        <fullName evidence="3">C2H2-type domain-containing protein</fullName>
    </recommendedName>
</protein>
<dbReference type="InParanoid" id="A0A5C3NME4"/>
<evidence type="ECO:0000259" key="3">
    <source>
        <dbReference type="PROSITE" id="PS50157"/>
    </source>
</evidence>
<evidence type="ECO:0000313" key="4">
    <source>
        <dbReference type="EMBL" id="TFK78384.1"/>
    </source>
</evidence>
<name>A0A5C3NME4_9APHY</name>
<feature type="domain" description="C2H2-type" evidence="3">
    <location>
        <begin position="150"/>
        <end position="180"/>
    </location>
</feature>
<dbReference type="SUPFAM" id="SSF57667">
    <property type="entry name" value="beta-beta-alpha zinc fingers"/>
    <property type="match status" value="1"/>
</dbReference>